<sequence>MHNFIDTLSARRSIKTNIYEPEQRIADFIRTLKVTSDELELARVRTPAIFDTSACELPDGVSEEQVWIARLWLYTRDFYSSGAHNEVFKYSLSATRLLKFLIGKKVLSNLKFDNMELDYLDFEPREGFVRELHAIPVQPGGEDERASTEYVQSYIQTLNVMKIDALSDYCLVSEDALTALDEKEALKHGRLKPKGRFATLPFEVANRSFKSAIEFYLDYGEDLISYYLTLAERNCQDEVLLDVPKSLQKLGVRKFKNTEVVAKSFFRELRNGTSLYQMLQVLLGAVIVLVNTLMARRAAELRGLTRASIVKDGFYFFLAFDLGKANLGEVRKTALRPLPAIGAEALGLLARLGERLKGLGYESSPTLFQRFKLGKKANFIPYGTTKGETEWIRLCLDRFCDYVQIPSDVHGHRYYVRSHQLRRNFAMLFFWQGNFGGLEVLRYFLGHHKPSMTYRYVTESMKGAVLRQVKATVAAGLIKSDSPATESLAEFICKRHGITMDDLHILPELDVIAYVEDLLSSKEAEIEPEFIDGPNGEEYKILYKIRAVSSPAGENNV</sequence>
<dbReference type="RefSeq" id="WP_258846469.1">
    <property type="nucleotide sequence ID" value="NZ_JANUGX010000019.1"/>
</dbReference>
<comment type="caution">
    <text evidence="2">The sequence shown here is derived from an EMBL/GenBank/DDBJ whole genome shotgun (WGS) entry which is preliminary data.</text>
</comment>
<dbReference type="InterPro" id="IPR011010">
    <property type="entry name" value="DNA_brk_join_enz"/>
</dbReference>
<dbReference type="Gene3D" id="1.10.443.10">
    <property type="entry name" value="Intergrase catalytic core"/>
    <property type="match status" value="1"/>
</dbReference>
<protein>
    <recommendedName>
        <fullName evidence="4">Site-specific integrase</fullName>
    </recommendedName>
</protein>
<proteinExistence type="predicted"/>
<evidence type="ECO:0000313" key="3">
    <source>
        <dbReference type="Proteomes" id="UP001205560"/>
    </source>
</evidence>
<keyword evidence="1" id="KW-0233">DNA recombination</keyword>
<dbReference type="SUPFAM" id="SSF56349">
    <property type="entry name" value="DNA breaking-rejoining enzymes"/>
    <property type="match status" value="1"/>
</dbReference>
<name>A0ABT2A939_9BURK</name>
<gene>
    <name evidence="2" type="ORF">NX782_15975</name>
</gene>
<dbReference type="Proteomes" id="UP001205560">
    <property type="component" value="Unassembled WGS sequence"/>
</dbReference>
<keyword evidence="3" id="KW-1185">Reference proteome</keyword>
<organism evidence="2 3">
    <name type="scientific">Massilia norwichensis</name>
    <dbReference type="NCBI Taxonomy" id="1442366"/>
    <lineage>
        <taxon>Bacteria</taxon>
        <taxon>Pseudomonadati</taxon>
        <taxon>Pseudomonadota</taxon>
        <taxon>Betaproteobacteria</taxon>
        <taxon>Burkholderiales</taxon>
        <taxon>Oxalobacteraceae</taxon>
        <taxon>Telluria group</taxon>
        <taxon>Massilia</taxon>
    </lineage>
</organism>
<evidence type="ECO:0008006" key="4">
    <source>
        <dbReference type="Google" id="ProtNLM"/>
    </source>
</evidence>
<dbReference type="InterPro" id="IPR013762">
    <property type="entry name" value="Integrase-like_cat_sf"/>
</dbReference>
<accession>A0ABT2A939</accession>
<evidence type="ECO:0000313" key="2">
    <source>
        <dbReference type="EMBL" id="MCS0590692.1"/>
    </source>
</evidence>
<reference evidence="2 3" key="1">
    <citation type="submission" date="2022-08" db="EMBL/GenBank/DDBJ databases">
        <title>Reclassification of Massilia species as members of the genera Telluria, Duganella, Pseudoduganella, Mokoshia gen. nov. and Zemynaea gen. nov. using orthogonal and non-orthogonal genome-based approaches.</title>
        <authorList>
            <person name="Bowman J.P."/>
        </authorList>
    </citation>
    <scope>NUCLEOTIDE SEQUENCE [LARGE SCALE GENOMIC DNA]</scope>
    <source>
        <strain evidence="2 3">LMG 28164</strain>
    </source>
</reference>
<dbReference type="EMBL" id="JANUGX010000019">
    <property type="protein sequence ID" value="MCS0590692.1"/>
    <property type="molecule type" value="Genomic_DNA"/>
</dbReference>
<evidence type="ECO:0000256" key="1">
    <source>
        <dbReference type="ARBA" id="ARBA00023172"/>
    </source>
</evidence>